<dbReference type="OrthoDB" id="1740133at2759"/>
<proteinExistence type="predicted"/>
<dbReference type="Gene3D" id="3.30.200.20">
    <property type="entry name" value="Phosphorylase Kinase, domain 1"/>
    <property type="match status" value="1"/>
</dbReference>
<feature type="transmembrane region" description="Helical" evidence="1">
    <location>
        <begin position="90"/>
        <end position="108"/>
    </location>
</feature>
<sequence length="195" mass="21905">MAKLYDCRVPCCNTLHDCATWQGQSGDTWPVCILIYVFVPSKGRATWRDHMDYGQPVSGSSMGFGHLDDSACTELGFDYPSRMINPLSSLLRFMVCLVLLAVVCSFFRPSLCNLLGSGYEDKIAYPNLQAFGFTDIKVATSNFSHENKLGEAGFGPVYKYLPLLPFKNPSIFSLRQRFQLEIPIRESVPNVRLQL</sequence>
<keyword evidence="1" id="KW-0812">Transmembrane</keyword>
<protein>
    <submittedName>
        <fullName evidence="2">Uncharacterized protein</fullName>
    </submittedName>
</protein>
<evidence type="ECO:0000256" key="1">
    <source>
        <dbReference type="SAM" id="Phobius"/>
    </source>
</evidence>
<keyword evidence="1" id="KW-0472">Membrane</keyword>
<name>A0A834M0Z9_RHOSS</name>
<comment type="caution">
    <text evidence="2">The sequence shown here is derived from an EMBL/GenBank/DDBJ whole genome shotgun (WGS) entry which is preliminary data.</text>
</comment>
<keyword evidence="1" id="KW-1133">Transmembrane helix</keyword>
<organism evidence="2 3">
    <name type="scientific">Rhododendron simsii</name>
    <name type="common">Sims's rhododendron</name>
    <dbReference type="NCBI Taxonomy" id="118357"/>
    <lineage>
        <taxon>Eukaryota</taxon>
        <taxon>Viridiplantae</taxon>
        <taxon>Streptophyta</taxon>
        <taxon>Embryophyta</taxon>
        <taxon>Tracheophyta</taxon>
        <taxon>Spermatophyta</taxon>
        <taxon>Magnoliopsida</taxon>
        <taxon>eudicotyledons</taxon>
        <taxon>Gunneridae</taxon>
        <taxon>Pentapetalae</taxon>
        <taxon>asterids</taxon>
        <taxon>Ericales</taxon>
        <taxon>Ericaceae</taxon>
        <taxon>Ericoideae</taxon>
        <taxon>Rhodoreae</taxon>
        <taxon>Rhododendron</taxon>
    </lineage>
</organism>
<evidence type="ECO:0000313" key="3">
    <source>
        <dbReference type="Proteomes" id="UP000626092"/>
    </source>
</evidence>
<reference evidence="2" key="1">
    <citation type="submission" date="2019-11" db="EMBL/GenBank/DDBJ databases">
        <authorList>
            <person name="Liu Y."/>
            <person name="Hou J."/>
            <person name="Li T.-Q."/>
            <person name="Guan C.-H."/>
            <person name="Wu X."/>
            <person name="Wu H.-Z."/>
            <person name="Ling F."/>
            <person name="Zhang R."/>
            <person name="Shi X.-G."/>
            <person name="Ren J.-P."/>
            <person name="Chen E.-F."/>
            <person name="Sun J.-M."/>
        </authorList>
    </citation>
    <scope>NUCLEOTIDE SEQUENCE</scope>
    <source>
        <strain evidence="2">Adult_tree_wgs_1</strain>
        <tissue evidence="2">Leaves</tissue>
    </source>
</reference>
<dbReference type="AlphaFoldDB" id="A0A834M0Z9"/>
<keyword evidence="3" id="KW-1185">Reference proteome</keyword>
<evidence type="ECO:0000313" key="2">
    <source>
        <dbReference type="EMBL" id="KAF7153058.1"/>
    </source>
</evidence>
<accession>A0A834M0Z9</accession>
<dbReference type="Proteomes" id="UP000626092">
    <property type="component" value="Unassembled WGS sequence"/>
</dbReference>
<gene>
    <name evidence="2" type="ORF">RHSIM_Rhsim01G0037300</name>
</gene>
<dbReference type="EMBL" id="WJXA01000001">
    <property type="protein sequence ID" value="KAF7153058.1"/>
    <property type="molecule type" value="Genomic_DNA"/>
</dbReference>